<gene>
    <name evidence="1" type="ORF">PoB_002295100</name>
</gene>
<dbReference type="AlphaFoldDB" id="A0AAV3ZPK5"/>
<reference evidence="1 2" key="1">
    <citation type="journal article" date="2021" name="Elife">
        <title>Chloroplast acquisition without the gene transfer in kleptoplastic sea slugs, Plakobranchus ocellatus.</title>
        <authorList>
            <person name="Maeda T."/>
            <person name="Takahashi S."/>
            <person name="Yoshida T."/>
            <person name="Shimamura S."/>
            <person name="Takaki Y."/>
            <person name="Nagai Y."/>
            <person name="Toyoda A."/>
            <person name="Suzuki Y."/>
            <person name="Arimoto A."/>
            <person name="Ishii H."/>
            <person name="Satoh N."/>
            <person name="Nishiyama T."/>
            <person name="Hasebe M."/>
            <person name="Maruyama T."/>
            <person name="Minagawa J."/>
            <person name="Obokata J."/>
            <person name="Shigenobu S."/>
        </authorList>
    </citation>
    <scope>NUCLEOTIDE SEQUENCE [LARGE SCALE GENOMIC DNA]</scope>
</reference>
<dbReference type="Proteomes" id="UP000735302">
    <property type="component" value="Unassembled WGS sequence"/>
</dbReference>
<proteinExistence type="predicted"/>
<evidence type="ECO:0000313" key="2">
    <source>
        <dbReference type="Proteomes" id="UP000735302"/>
    </source>
</evidence>
<name>A0AAV3ZPK5_9GAST</name>
<keyword evidence="2" id="KW-1185">Reference proteome</keyword>
<evidence type="ECO:0000313" key="1">
    <source>
        <dbReference type="EMBL" id="GFN96445.1"/>
    </source>
</evidence>
<sequence>MKYTVRKKKGKISYNHLTLNHRLKIFSSSTDITRSMAVNNSTKKEFRGGQGVVSLQYISTKIYNAKARAKHQYQEHVHKANFADEKQLSRTAAYNALQISGRTHKPLCHRRPQHTMPFVGLIIRQSQKTPCIILYTEDQLNDVKRFCCPPPSGDSTVLEIDKTFNLGSAHVTVAVYDCLSVERQRTDDFPIFCGPNFLHGNTNNDREPFFTFLRMVLFIASPQQGDLRL</sequence>
<comment type="caution">
    <text evidence="1">The sequence shown here is derived from an EMBL/GenBank/DDBJ whole genome shotgun (WGS) entry which is preliminary data.</text>
</comment>
<organism evidence="1 2">
    <name type="scientific">Plakobranchus ocellatus</name>
    <dbReference type="NCBI Taxonomy" id="259542"/>
    <lineage>
        <taxon>Eukaryota</taxon>
        <taxon>Metazoa</taxon>
        <taxon>Spiralia</taxon>
        <taxon>Lophotrochozoa</taxon>
        <taxon>Mollusca</taxon>
        <taxon>Gastropoda</taxon>
        <taxon>Heterobranchia</taxon>
        <taxon>Euthyneura</taxon>
        <taxon>Panpulmonata</taxon>
        <taxon>Sacoglossa</taxon>
        <taxon>Placobranchoidea</taxon>
        <taxon>Plakobranchidae</taxon>
        <taxon>Plakobranchus</taxon>
    </lineage>
</organism>
<accession>A0AAV3ZPK5</accession>
<dbReference type="EMBL" id="BLXT01002679">
    <property type="protein sequence ID" value="GFN96445.1"/>
    <property type="molecule type" value="Genomic_DNA"/>
</dbReference>
<protein>
    <submittedName>
        <fullName evidence="1">Uncharacterized protein</fullName>
    </submittedName>
</protein>